<keyword evidence="2" id="KW-1185">Reference proteome</keyword>
<evidence type="ECO:0000313" key="2">
    <source>
        <dbReference type="Proteomes" id="UP001500542"/>
    </source>
</evidence>
<dbReference type="RefSeq" id="WP_343966155.1">
    <property type="nucleotide sequence ID" value="NZ_BAAAHK010000003.1"/>
</dbReference>
<dbReference type="EMBL" id="BAAAHK010000003">
    <property type="protein sequence ID" value="GAA0930977.1"/>
    <property type="molecule type" value="Genomic_DNA"/>
</dbReference>
<reference evidence="1 2" key="1">
    <citation type="journal article" date="2019" name="Int. J. Syst. Evol. Microbiol.">
        <title>The Global Catalogue of Microorganisms (GCM) 10K type strain sequencing project: providing services to taxonomists for standard genome sequencing and annotation.</title>
        <authorList>
            <consortium name="The Broad Institute Genomics Platform"/>
            <consortium name="The Broad Institute Genome Sequencing Center for Infectious Disease"/>
            <person name="Wu L."/>
            <person name="Ma J."/>
        </authorList>
    </citation>
    <scope>NUCLEOTIDE SEQUENCE [LARGE SCALE GENOMIC DNA]</scope>
    <source>
        <strain evidence="1 2">JCM 10977</strain>
    </source>
</reference>
<protein>
    <recommendedName>
        <fullName evidence="3">PqqD family protein</fullName>
    </recommendedName>
</protein>
<organism evidence="1 2">
    <name type="scientific">Kribbella koreensis</name>
    <dbReference type="NCBI Taxonomy" id="57909"/>
    <lineage>
        <taxon>Bacteria</taxon>
        <taxon>Bacillati</taxon>
        <taxon>Actinomycetota</taxon>
        <taxon>Actinomycetes</taxon>
        <taxon>Propionibacteriales</taxon>
        <taxon>Kribbellaceae</taxon>
        <taxon>Kribbella</taxon>
    </lineage>
</organism>
<comment type="caution">
    <text evidence="1">The sequence shown here is derived from an EMBL/GenBank/DDBJ whole genome shotgun (WGS) entry which is preliminary data.</text>
</comment>
<name>A0ABN1PNV6_9ACTN</name>
<proteinExistence type="predicted"/>
<dbReference type="Proteomes" id="UP001500542">
    <property type="component" value="Unassembled WGS sequence"/>
</dbReference>
<dbReference type="SUPFAM" id="SSF52402">
    <property type="entry name" value="Adenine nucleotide alpha hydrolases-like"/>
    <property type="match status" value="1"/>
</dbReference>
<gene>
    <name evidence="1" type="ORF">GCM10009554_14610</name>
</gene>
<sequence>MAMVELERTPLDEVARAREQAFAGLQAAMPPAILAEALQCTVKLQAELPYREELEKNLVMVAFGGGKDSSYTLAFVRAMQLILYRVHGRTFRMRVATNRHAGMPRPVMENIDREYVALRLFDDPDCELLLVDGDEVSEFYVDSPQREHVIRRNRLDILMTGHRTFADGRPTFCNSCNLSVFNAFGVAAAYGDGADIIITGDSPREQRQYTAWVGRLARQIRATDPGTIREHASTENGFGKVLGQLDDIAGAYFTDILGPDATTAIAERQVSTAVPDRLKFFSIYDETDYAAGDHFELLTGFLGFQFDDLAFSFTESDCANPALMAHLRGIKAEHLFQRSYDEGMAEYVQFALGLMRKKDIPAGLIETMRARYDTPDALKRMRLLAEEYALETFALTESHLVCMTYSPFAGQGAGLEQFIEREHPELADRVADMHSLLAGVTNDVELAAELERISGLEPSQLRVLYSRSVQTPGGGGAPVIDLILQGDPHKAVIETKHSQNGPNTFEQISGR</sequence>
<accession>A0ABN1PNV6</accession>
<evidence type="ECO:0000313" key="1">
    <source>
        <dbReference type="EMBL" id="GAA0930977.1"/>
    </source>
</evidence>
<evidence type="ECO:0008006" key="3">
    <source>
        <dbReference type="Google" id="ProtNLM"/>
    </source>
</evidence>